<dbReference type="GO" id="GO:0009617">
    <property type="term" value="P:response to bacterium"/>
    <property type="evidence" value="ECO:0007669"/>
    <property type="project" value="InterPro"/>
</dbReference>
<evidence type="ECO:0000313" key="9">
    <source>
        <dbReference type="Proteomes" id="UP000323506"/>
    </source>
</evidence>
<dbReference type="AlphaFoldDB" id="A0A5D2F8G9"/>
<feature type="transmembrane region" description="Helical" evidence="6">
    <location>
        <begin position="165"/>
        <end position="191"/>
    </location>
</feature>
<keyword evidence="4 6" id="KW-1133">Transmembrane helix</keyword>
<evidence type="ECO:0000256" key="6">
    <source>
        <dbReference type="RuleBase" id="RU363132"/>
    </source>
</evidence>
<keyword evidence="2 6" id="KW-0812">Transmembrane</keyword>
<evidence type="ECO:0000256" key="5">
    <source>
        <dbReference type="ARBA" id="ARBA00023136"/>
    </source>
</evidence>
<dbReference type="GO" id="GO:0005789">
    <property type="term" value="C:endoplasmic reticulum membrane"/>
    <property type="evidence" value="ECO:0007669"/>
    <property type="project" value="UniProtKB-SubCell"/>
</dbReference>
<name>A0A5D2F8G9_GOSDA</name>
<organism evidence="8 9">
    <name type="scientific">Gossypium darwinii</name>
    <name type="common">Darwin's cotton</name>
    <name type="synonym">Gossypium barbadense var. darwinii</name>
    <dbReference type="NCBI Taxonomy" id="34276"/>
    <lineage>
        <taxon>Eukaryota</taxon>
        <taxon>Viridiplantae</taxon>
        <taxon>Streptophyta</taxon>
        <taxon>Embryophyta</taxon>
        <taxon>Tracheophyta</taxon>
        <taxon>Spermatophyta</taxon>
        <taxon>Magnoliopsida</taxon>
        <taxon>eudicotyledons</taxon>
        <taxon>Gunneridae</taxon>
        <taxon>Pentapetalae</taxon>
        <taxon>rosids</taxon>
        <taxon>malvids</taxon>
        <taxon>Malvales</taxon>
        <taxon>Malvaceae</taxon>
        <taxon>Malvoideae</taxon>
        <taxon>Gossypium</taxon>
    </lineage>
</organism>
<dbReference type="PANTHER" id="PTHR10994:SF85">
    <property type="entry name" value="RETICULON-LIKE PROTEIN B9"/>
    <property type="match status" value="1"/>
</dbReference>
<evidence type="ECO:0000256" key="3">
    <source>
        <dbReference type="ARBA" id="ARBA00022824"/>
    </source>
</evidence>
<keyword evidence="9" id="KW-1185">Reference proteome</keyword>
<feature type="domain" description="Reticulon" evidence="7">
    <location>
        <begin position="62"/>
        <end position="244"/>
    </location>
</feature>
<evidence type="ECO:0000256" key="1">
    <source>
        <dbReference type="ARBA" id="ARBA00004477"/>
    </source>
</evidence>
<evidence type="ECO:0000256" key="4">
    <source>
        <dbReference type="ARBA" id="ARBA00022989"/>
    </source>
</evidence>
<dbReference type="Proteomes" id="UP000323506">
    <property type="component" value="Chromosome A09"/>
</dbReference>
<evidence type="ECO:0000259" key="7">
    <source>
        <dbReference type="PROSITE" id="PS50845"/>
    </source>
</evidence>
<dbReference type="Pfam" id="PF02453">
    <property type="entry name" value="Reticulon"/>
    <property type="match status" value="1"/>
</dbReference>
<feature type="transmembrane region" description="Helical" evidence="6">
    <location>
        <begin position="71"/>
        <end position="88"/>
    </location>
</feature>
<dbReference type="InterPro" id="IPR003388">
    <property type="entry name" value="Reticulon"/>
</dbReference>
<dbReference type="PANTHER" id="PTHR10994">
    <property type="entry name" value="RETICULON"/>
    <property type="match status" value="1"/>
</dbReference>
<keyword evidence="3 6" id="KW-0256">Endoplasmic reticulum</keyword>
<dbReference type="EMBL" id="CM017696">
    <property type="protein sequence ID" value="TYH01540.1"/>
    <property type="molecule type" value="Genomic_DNA"/>
</dbReference>
<dbReference type="InterPro" id="IPR045064">
    <property type="entry name" value="Reticulon-like"/>
</dbReference>
<evidence type="ECO:0000256" key="2">
    <source>
        <dbReference type="ARBA" id="ARBA00022692"/>
    </source>
</evidence>
<keyword evidence="5 6" id="KW-0472">Membrane</keyword>
<proteinExistence type="predicted"/>
<feature type="transmembrane region" description="Helical" evidence="6">
    <location>
        <begin position="94"/>
        <end position="115"/>
    </location>
</feature>
<gene>
    <name evidence="8" type="ORF">ES288_A09G067400v1</name>
</gene>
<protein>
    <recommendedName>
        <fullName evidence="6">Reticulon-like protein</fullName>
    </recommendedName>
</protein>
<accession>A0A5D2F8G9</accession>
<reference evidence="8 9" key="1">
    <citation type="submission" date="2019-06" db="EMBL/GenBank/DDBJ databases">
        <title>WGS assembly of Gossypium darwinii.</title>
        <authorList>
            <person name="Chen Z.J."/>
            <person name="Sreedasyam A."/>
            <person name="Ando A."/>
            <person name="Song Q."/>
            <person name="De L."/>
            <person name="Hulse-Kemp A."/>
            <person name="Ding M."/>
            <person name="Ye W."/>
            <person name="Kirkbride R."/>
            <person name="Jenkins J."/>
            <person name="Plott C."/>
            <person name="Lovell J."/>
            <person name="Lin Y.-M."/>
            <person name="Vaughn R."/>
            <person name="Liu B."/>
            <person name="Li W."/>
            <person name="Simpson S."/>
            <person name="Scheffler B."/>
            <person name="Saski C."/>
            <person name="Grover C."/>
            <person name="Hu G."/>
            <person name="Conover J."/>
            <person name="Carlson J."/>
            <person name="Shu S."/>
            <person name="Boston L."/>
            <person name="Williams M."/>
            <person name="Peterson D."/>
            <person name="Mcgee K."/>
            <person name="Jones D."/>
            <person name="Wendel J."/>
            <person name="Stelly D."/>
            <person name="Grimwood J."/>
            <person name="Schmutz J."/>
        </authorList>
    </citation>
    <scope>NUCLEOTIDE SEQUENCE [LARGE SCALE GENOMIC DNA]</scope>
    <source>
        <strain evidence="8">1808015.09</strain>
    </source>
</reference>
<comment type="subcellular location">
    <subcellularLocation>
        <location evidence="1 6">Endoplasmic reticulum membrane</location>
        <topology evidence="1 6">Multi-pass membrane protein</topology>
    </subcellularLocation>
</comment>
<dbReference type="PROSITE" id="PS50845">
    <property type="entry name" value="RETICULON"/>
    <property type="match status" value="1"/>
</dbReference>
<sequence length="244" mass="28153">MKLVIHRHIISGINNKSHIYIYRNSTMPIYDSSSESENEITPRGKLFGRQRPMHAILGGGKVADVLLWRNPKVSAALLTAVTTIWFLFEVVEYNFVTLLCHISITAMLAIFIWCISADCFGWKRPMIPQLLSDQAAFSEVVYFFHWRFNQFLQKLLHIASGNDPVNFFLVIISLYVLSVIGSCFDFVNLLFIGLVSMETLPYLYTRYEDEVDYHAGQMTRKGSKVYKRFLNKIPRGTVKEKKHS</sequence>
<evidence type="ECO:0000313" key="8">
    <source>
        <dbReference type="EMBL" id="TYH01540.1"/>
    </source>
</evidence>